<dbReference type="OrthoDB" id="7822595at2"/>
<dbReference type="Proteomes" id="UP000191135">
    <property type="component" value="Plasmid pMM593"/>
</dbReference>
<keyword evidence="4" id="KW-1185">Reference proteome</keyword>
<keyword evidence="1 2" id="KW-0732">Signal</keyword>
<keyword evidence="3" id="KW-0614">Plasmid</keyword>
<dbReference type="PANTHER" id="PTHR33376">
    <property type="match status" value="1"/>
</dbReference>
<evidence type="ECO:0000313" key="4">
    <source>
        <dbReference type="Proteomes" id="UP000191135"/>
    </source>
</evidence>
<proteinExistence type="predicted"/>
<accession>A0A1U9Z895</accession>
<dbReference type="Gene3D" id="3.40.190.170">
    <property type="entry name" value="Bacterial extracellular solute-binding protein, family 7"/>
    <property type="match status" value="1"/>
</dbReference>
<geneLocation type="plasmid" evidence="4">
    <name>pmm593</name>
</geneLocation>
<evidence type="ECO:0000256" key="1">
    <source>
        <dbReference type="ARBA" id="ARBA00022729"/>
    </source>
</evidence>
<protein>
    <submittedName>
        <fullName evidence="3">C4-dicarboxylate-binding periplasmic protein</fullName>
    </submittedName>
</protein>
<evidence type="ECO:0000256" key="2">
    <source>
        <dbReference type="SAM" id="SignalP"/>
    </source>
</evidence>
<dbReference type="GO" id="GO:0055085">
    <property type="term" value="P:transmembrane transport"/>
    <property type="evidence" value="ECO:0007669"/>
    <property type="project" value="InterPro"/>
</dbReference>
<dbReference type="KEGG" id="mmed:Mame_04645"/>
<organism evidence="3 4">
    <name type="scientific">Martelella mediterranea DSM 17316</name>
    <dbReference type="NCBI Taxonomy" id="1122214"/>
    <lineage>
        <taxon>Bacteria</taxon>
        <taxon>Pseudomonadati</taxon>
        <taxon>Pseudomonadota</taxon>
        <taxon>Alphaproteobacteria</taxon>
        <taxon>Hyphomicrobiales</taxon>
        <taxon>Aurantimonadaceae</taxon>
        <taxon>Martelella</taxon>
    </lineage>
</organism>
<dbReference type="NCBIfam" id="NF037995">
    <property type="entry name" value="TRAP_S1"/>
    <property type="match status" value="1"/>
</dbReference>
<dbReference type="InterPro" id="IPR018389">
    <property type="entry name" value="DctP_fam"/>
</dbReference>
<dbReference type="AlphaFoldDB" id="A0A1U9Z895"/>
<name>A0A1U9Z895_9HYPH</name>
<feature type="chain" id="PRO_5013296148" evidence="2">
    <location>
        <begin position="23"/>
        <end position="341"/>
    </location>
</feature>
<evidence type="ECO:0000313" key="3">
    <source>
        <dbReference type="EMBL" id="AQZ53937.1"/>
    </source>
</evidence>
<dbReference type="Pfam" id="PF03480">
    <property type="entry name" value="DctP"/>
    <property type="match status" value="1"/>
</dbReference>
<sequence length="341" mass="36790" precursor="true">MISRTLTAAMAVMLLTGASAKAETSVVFNNYLPEHNEIMRNVIRPWANAVEEASDGNIEIDFTASSLAPPPRQLEMIRAGVADAAMNISSFTASQWLAPLISELPVLFDRDSAKAHSIALWRAYEKFFREAEPIDGVHVVALVALTGNHIWNNKRPVEVAEDVSGLKLRVNPNGVPVIAAMGGVIVSRPAVDTFELVERGVVDGTVLPISSVEGLGVLEELKYATLYPGSLYRSTASIIFNQKVWDAMPEADRAAIEKVSGEALAALAGGNLDDATEQARAELEPAGMEVIEAGADQIAQLRQSEEVEAAIAKWKEKVAGLGLDPDEVISFYRAQLEELEN</sequence>
<dbReference type="InterPro" id="IPR038404">
    <property type="entry name" value="TRAP_DctP_sf"/>
</dbReference>
<dbReference type="PANTHER" id="PTHR33376:SF15">
    <property type="entry name" value="BLL6794 PROTEIN"/>
    <property type="match status" value="1"/>
</dbReference>
<feature type="signal peptide" evidence="2">
    <location>
        <begin position="1"/>
        <end position="22"/>
    </location>
</feature>
<dbReference type="eggNOG" id="COG1638">
    <property type="taxonomic scope" value="Bacteria"/>
</dbReference>
<dbReference type="EMBL" id="CP020331">
    <property type="protein sequence ID" value="AQZ53937.1"/>
    <property type="molecule type" value="Genomic_DNA"/>
</dbReference>
<dbReference type="RefSeq" id="WP_157624525.1">
    <property type="nucleotide sequence ID" value="NZ_AQWH01000005.1"/>
</dbReference>
<gene>
    <name evidence="3" type="primary">dctP_5</name>
    <name evidence="3" type="ORF">Mame_04645</name>
</gene>
<reference evidence="3 4" key="1">
    <citation type="submission" date="2017-03" db="EMBL/GenBank/DDBJ databases">
        <title>Foreign affairs: Plasmid Transfer between Roseobacters and Rhizobia.</title>
        <authorList>
            <person name="Bartling P."/>
            <person name="Bunk B."/>
            <person name="Overmann J."/>
            <person name="Brinkmann H."/>
            <person name="Petersen J."/>
        </authorList>
    </citation>
    <scope>NUCLEOTIDE SEQUENCE [LARGE SCALE GENOMIC DNA]</scope>
    <source>
        <strain evidence="3 4">MACL11</strain>
        <plasmid evidence="4">Plasmid pmm593</plasmid>
    </source>
</reference>